<evidence type="ECO:0000313" key="5">
    <source>
        <dbReference type="Proteomes" id="UP000245802"/>
    </source>
</evidence>
<dbReference type="Gene3D" id="3.30.360.10">
    <property type="entry name" value="Dihydrodipicolinate Reductase, domain 2"/>
    <property type="match status" value="1"/>
</dbReference>
<dbReference type="Proteomes" id="UP000245802">
    <property type="component" value="Chromosome"/>
</dbReference>
<dbReference type="EMBL" id="CP025958">
    <property type="protein sequence ID" value="AWM37772.1"/>
    <property type="molecule type" value="Genomic_DNA"/>
</dbReference>
<feature type="signal peptide" evidence="1">
    <location>
        <begin position="1"/>
        <end position="29"/>
    </location>
</feature>
<reference evidence="4 5" key="1">
    <citation type="submission" date="2018-01" db="EMBL/GenBank/DDBJ databases">
        <title>G. obscuriglobus.</title>
        <authorList>
            <person name="Franke J."/>
            <person name="Blomberg W."/>
            <person name="Selmecki A."/>
        </authorList>
    </citation>
    <scope>NUCLEOTIDE SEQUENCE [LARGE SCALE GENOMIC DNA]</scope>
    <source>
        <strain evidence="4 5">DSM 5831</strain>
    </source>
</reference>
<protein>
    <submittedName>
        <fullName evidence="4">Gfo/Idh/MocA family oxidoreductase</fullName>
    </submittedName>
</protein>
<evidence type="ECO:0000259" key="2">
    <source>
        <dbReference type="Pfam" id="PF01408"/>
    </source>
</evidence>
<keyword evidence="5" id="KW-1185">Reference proteome</keyword>
<proteinExistence type="predicted"/>
<dbReference type="Pfam" id="PF19051">
    <property type="entry name" value="GFO_IDH_MocA_C2"/>
    <property type="match status" value="1"/>
</dbReference>
<dbReference type="InterPro" id="IPR036291">
    <property type="entry name" value="NAD(P)-bd_dom_sf"/>
</dbReference>
<dbReference type="AlphaFoldDB" id="A0A2Z3H0E2"/>
<dbReference type="Gene3D" id="3.40.50.720">
    <property type="entry name" value="NAD(P)-binding Rossmann-like Domain"/>
    <property type="match status" value="1"/>
</dbReference>
<feature type="domain" description="Gfo/Idh/MocA-like oxidoreductase N-terminal" evidence="2">
    <location>
        <begin position="41"/>
        <end position="158"/>
    </location>
</feature>
<dbReference type="Pfam" id="PF01408">
    <property type="entry name" value="GFO_IDH_MocA"/>
    <property type="match status" value="1"/>
</dbReference>
<accession>A0A2Z3H0E2</accession>
<evidence type="ECO:0000259" key="3">
    <source>
        <dbReference type="Pfam" id="PF19051"/>
    </source>
</evidence>
<evidence type="ECO:0000313" key="4">
    <source>
        <dbReference type="EMBL" id="AWM37772.1"/>
    </source>
</evidence>
<gene>
    <name evidence="4" type="ORF">C1280_12715</name>
</gene>
<name>A0A2Z3H0E2_9BACT</name>
<dbReference type="OrthoDB" id="9788246at2"/>
<dbReference type="SUPFAM" id="SSF51735">
    <property type="entry name" value="NAD(P)-binding Rossmann-fold domains"/>
    <property type="match status" value="1"/>
</dbReference>
<dbReference type="PANTHER" id="PTHR43818:SF5">
    <property type="entry name" value="OXIDOREDUCTASE FAMILY PROTEIN"/>
    <property type="match status" value="1"/>
</dbReference>
<keyword evidence="1" id="KW-0732">Signal</keyword>
<dbReference type="InterPro" id="IPR043906">
    <property type="entry name" value="Gfo/Idh/MocA_OxRdtase_bact_C"/>
</dbReference>
<feature type="domain" description="Gfo/Idh/MocA-like oxidoreductase bacterial type C-terminal" evidence="3">
    <location>
        <begin position="171"/>
        <end position="425"/>
    </location>
</feature>
<evidence type="ECO:0000256" key="1">
    <source>
        <dbReference type="SAM" id="SignalP"/>
    </source>
</evidence>
<organism evidence="4 5">
    <name type="scientific">Gemmata obscuriglobus</name>
    <dbReference type="NCBI Taxonomy" id="114"/>
    <lineage>
        <taxon>Bacteria</taxon>
        <taxon>Pseudomonadati</taxon>
        <taxon>Planctomycetota</taxon>
        <taxon>Planctomycetia</taxon>
        <taxon>Gemmatales</taxon>
        <taxon>Gemmataceae</taxon>
        <taxon>Gemmata</taxon>
    </lineage>
</organism>
<feature type="chain" id="PRO_5016259220" evidence="1">
    <location>
        <begin position="30"/>
        <end position="429"/>
    </location>
</feature>
<dbReference type="InterPro" id="IPR050463">
    <property type="entry name" value="Gfo/Idh/MocA_oxidrdct_glycsds"/>
</dbReference>
<sequence>MTQLHRRAVLRASLTGSTFLALPALTYRAALLAQDKPSETVRVACVGVGGQGLANMKAVRKNVVAVCDTDSVHLEAAAREMEKGTKVATASDYRKLLDKKDIDAVLCSTPDHWHALVTVDACKAGKDVYCEKPLTLVVTEGRAMVKAARDNKRIVQTGSQQRSGKEFRHACELVRNGALGKLQEVKVGLPGPNWVSRAKKAVPDGSPPATLDYDRWLGPAPERPFNANRVHYLFRFFWDYSGGQQTNFGAHDLDIAQWALGLDDSGPTTIEGMATFNKDKWFETPESANQVFTYANGVKVHCTLGAGGNPGGVTFVGEKGTISVKRGAIAAMLNGEKVADPYKLPTGEAKLYVSKGHHADWLECIKTRKLPICDVEIGHRSATVCHLGNIAIRTGRKITWDPKSETIVGDKEAAALLTKEYRKPWILLY</sequence>
<dbReference type="SUPFAM" id="SSF55347">
    <property type="entry name" value="Glyceraldehyde-3-phosphate dehydrogenase-like, C-terminal domain"/>
    <property type="match status" value="1"/>
</dbReference>
<dbReference type="KEGG" id="gog:C1280_12715"/>
<dbReference type="GO" id="GO:0000166">
    <property type="term" value="F:nucleotide binding"/>
    <property type="evidence" value="ECO:0007669"/>
    <property type="project" value="InterPro"/>
</dbReference>
<dbReference type="InterPro" id="IPR000683">
    <property type="entry name" value="Gfo/Idh/MocA-like_OxRdtase_N"/>
</dbReference>
<dbReference type="PANTHER" id="PTHR43818">
    <property type="entry name" value="BCDNA.GH03377"/>
    <property type="match status" value="1"/>
</dbReference>